<gene>
    <name evidence="8" type="ORF">SAMN04488066_102149</name>
</gene>
<dbReference type="InterPro" id="IPR007267">
    <property type="entry name" value="GtrA_DPMS_TM"/>
</dbReference>
<organism evidence="8 9">
    <name type="scientific">Halorubrum aquaticum</name>
    <dbReference type="NCBI Taxonomy" id="387340"/>
    <lineage>
        <taxon>Archaea</taxon>
        <taxon>Methanobacteriati</taxon>
        <taxon>Methanobacteriota</taxon>
        <taxon>Stenosarchaea group</taxon>
        <taxon>Halobacteria</taxon>
        <taxon>Halobacteriales</taxon>
        <taxon>Haloferacaceae</taxon>
        <taxon>Halorubrum</taxon>
    </lineage>
</organism>
<evidence type="ECO:0000256" key="6">
    <source>
        <dbReference type="SAM" id="Phobius"/>
    </source>
</evidence>
<feature type="transmembrane region" description="Helical" evidence="6">
    <location>
        <begin position="114"/>
        <end position="133"/>
    </location>
</feature>
<feature type="transmembrane region" description="Helical" evidence="6">
    <location>
        <begin position="46"/>
        <end position="69"/>
    </location>
</feature>
<dbReference type="PANTHER" id="PTHR38459">
    <property type="entry name" value="PROPHAGE BACTOPRENOL-LINKED GLUCOSE TRANSLOCASE HOMOLOG"/>
    <property type="match status" value="1"/>
</dbReference>
<name>A0A1I2ZIN4_9EURY</name>
<comment type="subcellular location">
    <subcellularLocation>
        <location evidence="1">Membrane</location>
        <topology evidence="1">Multi-pass membrane protein</topology>
    </subcellularLocation>
</comment>
<accession>A0A1I2ZIN4</accession>
<evidence type="ECO:0000256" key="5">
    <source>
        <dbReference type="ARBA" id="ARBA00023136"/>
    </source>
</evidence>
<keyword evidence="3 6" id="KW-0812">Transmembrane</keyword>
<evidence type="ECO:0000259" key="7">
    <source>
        <dbReference type="Pfam" id="PF04138"/>
    </source>
</evidence>
<feature type="transmembrane region" description="Helical" evidence="6">
    <location>
        <begin position="21"/>
        <end position="40"/>
    </location>
</feature>
<dbReference type="AlphaFoldDB" id="A0A1I2ZIN4"/>
<dbReference type="EMBL" id="FOPZ01000002">
    <property type="protein sequence ID" value="SFH37717.1"/>
    <property type="molecule type" value="Genomic_DNA"/>
</dbReference>
<reference evidence="8 9" key="1">
    <citation type="submission" date="2016-10" db="EMBL/GenBank/DDBJ databases">
        <authorList>
            <person name="Varghese N."/>
            <person name="Submissions S."/>
        </authorList>
    </citation>
    <scope>NUCLEOTIDE SEQUENCE [LARGE SCALE GENOMIC DNA]</scope>
    <source>
        <strain evidence="8 9">CGMCC 1.6377</strain>
    </source>
</reference>
<dbReference type="RefSeq" id="WP_149783308.1">
    <property type="nucleotide sequence ID" value="NZ_BAAADP010000005.1"/>
</dbReference>
<sequence length="142" mass="15806">MVRSFLRGLVYGPLAVQLRRFVTVGLVASAVQMALLWLFVDVGGLNYLIGATIAIEFTIVLSYVLNNAWTFRASRNTGRIEYFSGLLKTNLVRGTAIPIQLAILFALVEWAGLLYLLANAVAIFLSGLYRYVLDARWTWGDT</sequence>
<evidence type="ECO:0000313" key="9">
    <source>
        <dbReference type="Proteomes" id="UP000323537"/>
    </source>
</evidence>
<protein>
    <submittedName>
        <fullName evidence="8">Flippase GtrA (Transmembrane translocase of bactoprenol-linked glucose)</fullName>
    </submittedName>
</protein>
<keyword evidence="4 6" id="KW-1133">Transmembrane helix</keyword>
<dbReference type="InterPro" id="IPR051401">
    <property type="entry name" value="GtrA_CellWall_Glycosyl"/>
</dbReference>
<dbReference type="GO" id="GO:0005886">
    <property type="term" value="C:plasma membrane"/>
    <property type="evidence" value="ECO:0007669"/>
    <property type="project" value="TreeGrafter"/>
</dbReference>
<evidence type="ECO:0000256" key="4">
    <source>
        <dbReference type="ARBA" id="ARBA00022989"/>
    </source>
</evidence>
<keyword evidence="9" id="KW-1185">Reference proteome</keyword>
<dbReference type="Pfam" id="PF04138">
    <property type="entry name" value="GtrA_DPMS_TM"/>
    <property type="match status" value="1"/>
</dbReference>
<keyword evidence="5 6" id="KW-0472">Membrane</keyword>
<proteinExistence type="inferred from homology"/>
<feature type="domain" description="GtrA/DPMS transmembrane" evidence="7">
    <location>
        <begin position="20"/>
        <end position="139"/>
    </location>
</feature>
<evidence type="ECO:0000256" key="2">
    <source>
        <dbReference type="ARBA" id="ARBA00009399"/>
    </source>
</evidence>
<evidence type="ECO:0000313" key="8">
    <source>
        <dbReference type="EMBL" id="SFH37717.1"/>
    </source>
</evidence>
<evidence type="ECO:0000256" key="1">
    <source>
        <dbReference type="ARBA" id="ARBA00004141"/>
    </source>
</evidence>
<feature type="transmembrane region" description="Helical" evidence="6">
    <location>
        <begin position="90"/>
        <end position="108"/>
    </location>
</feature>
<dbReference type="OrthoDB" id="198107at2157"/>
<evidence type="ECO:0000256" key="3">
    <source>
        <dbReference type="ARBA" id="ARBA00022692"/>
    </source>
</evidence>
<dbReference type="PANTHER" id="PTHR38459:SF1">
    <property type="entry name" value="PROPHAGE BACTOPRENOL-LINKED GLUCOSE TRANSLOCASE HOMOLOG"/>
    <property type="match status" value="1"/>
</dbReference>
<dbReference type="Proteomes" id="UP000323537">
    <property type="component" value="Unassembled WGS sequence"/>
</dbReference>
<dbReference type="GO" id="GO:0000271">
    <property type="term" value="P:polysaccharide biosynthetic process"/>
    <property type="evidence" value="ECO:0007669"/>
    <property type="project" value="InterPro"/>
</dbReference>
<comment type="similarity">
    <text evidence="2">Belongs to the GtrA family.</text>
</comment>